<dbReference type="EMBL" id="UINC01011920">
    <property type="protein sequence ID" value="SVA52318.1"/>
    <property type="molecule type" value="Genomic_DNA"/>
</dbReference>
<gene>
    <name evidence="1" type="ORF">METZ01_LOCUS105172</name>
</gene>
<proteinExistence type="predicted"/>
<dbReference type="SUPFAM" id="SSF53187">
    <property type="entry name" value="Zn-dependent exopeptidases"/>
    <property type="match status" value="1"/>
</dbReference>
<evidence type="ECO:0008006" key="2">
    <source>
        <dbReference type="Google" id="ProtNLM"/>
    </source>
</evidence>
<name>A0A381WJL0_9ZZZZ</name>
<organism evidence="1">
    <name type="scientific">marine metagenome</name>
    <dbReference type="NCBI Taxonomy" id="408172"/>
    <lineage>
        <taxon>unclassified sequences</taxon>
        <taxon>metagenomes</taxon>
        <taxon>ecological metagenomes</taxon>
    </lineage>
</organism>
<reference evidence="1" key="1">
    <citation type="submission" date="2018-05" db="EMBL/GenBank/DDBJ databases">
        <authorList>
            <person name="Lanie J.A."/>
            <person name="Ng W.-L."/>
            <person name="Kazmierczak K.M."/>
            <person name="Andrzejewski T.M."/>
            <person name="Davidsen T.M."/>
            <person name="Wayne K.J."/>
            <person name="Tettelin H."/>
            <person name="Glass J.I."/>
            <person name="Rusch D."/>
            <person name="Podicherti R."/>
            <person name="Tsui H.-C.T."/>
            <person name="Winkler M.E."/>
        </authorList>
    </citation>
    <scope>NUCLEOTIDE SEQUENCE</scope>
</reference>
<protein>
    <recommendedName>
        <fullName evidence="2">Peptidase M28 domain-containing protein</fullName>
    </recommendedName>
</protein>
<dbReference type="Gene3D" id="3.50.30.30">
    <property type="match status" value="1"/>
</dbReference>
<dbReference type="AlphaFoldDB" id="A0A381WJL0"/>
<sequence>MKKNDHSNLSNFAEEAMRKTNHFKSFLGIQPERISERIKTYESFGNHRTGSVGDDLTTAWLEHQLSEFGINAKTESFEFPLFEYNQAQLILNENIIDGIPMFDGGFTTNKKVIGPIIEDETEDLSNKIFVAKTVLTGNQKWMAADAKEYFEYFSAKGALAIVIPSEDPLGEIVVRNAESILEPFQIPVLQIKASELKKIELKSNRVNQAEIIINGARRTSRAKNLFVDIPVDGSSRNSVLGIMTPKSGWFSCAAERGAGLAIWLAIAEAMVLWLERDSAIHLLSTSGHELGHQGLLHHLRNVPDHSDQAMFHHADRWLHLGASIGAGKKPNGISQKVESTKARCSENKYKPLIENAMNFAGITNQDYELLDPLLPIEGEARDIHSRSGKFVSILGRHDFFHSPSDTFKNCVDTHKISKWAVACIYISFGLSGESFY</sequence>
<accession>A0A381WJL0</accession>
<dbReference type="Gene3D" id="3.40.630.10">
    <property type="entry name" value="Zn peptidases"/>
    <property type="match status" value="1"/>
</dbReference>
<evidence type="ECO:0000313" key="1">
    <source>
        <dbReference type="EMBL" id="SVA52318.1"/>
    </source>
</evidence>